<evidence type="ECO:0000313" key="1">
    <source>
        <dbReference type="EMBL" id="KAL0413846.1"/>
    </source>
</evidence>
<reference evidence="1" key="1">
    <citation type="submission" date="2020-06" db="EMBL/GenBank/DDBJ databases">
        <authorList>
            <person name="Li T."/>
            <person name="Hu X."/>
            <person name="Zhang T."/>
            <person name="Song X."/>
            <person name="Zhang H."/>
            <person name="Dai N."/>
            <person name="Sheng W."/>
            <person name="Hou X."/>
            <person name="Wei L."/>
        </authorList>
    </citation>
    <scope>NUCLEOTIDE SEQUENCE</scope>
    <source>
        <strain evidence="1">G02</strain>
        <tissue evidence="1">Leaf</tissue>
    </source>
</reference>
<gene>
    <name evidence="1" type="ORF">Sradi_1586300</name>
</gene>
<reference evidence="1" key="2">
    <citation type="journal article" date="2024" name="Plant">
        <title>Genomic evolution and insights into agronomic trait innovations of Sesamum species.</title>
        <authorList>
            <person name="Miao H."/>
            <person name="Wang L."/>
            <person name="Qu L."/>
            <person name="Liu H."/>
            <person name="Sun Y."/>
            <person name="Le M."/>
            <person name="Wang Q."/>
            <person name="Wei S."/>
            <person name="Zheng Y."/>
            <person name="Lin W."/>
            <person name="Duan Y."/>
            <person name="Cao H."/>
            <person name="Xiong S."/>
            <person name="Wang X."/>
            <person name="Wei L."/>
            <person name="Li C."/>
            <person name="Ma Q."/>
            <person name="Ju M."/>
            <person name="Zhao R."/>
            <person name="Li G."/>
            <person name="Mu C."/>
            <person name="Tian Q."/>
            <person name="Mei H."/>
            <person name="Zhang T."/>
            <person name="Gao T."/>
            <person name="Zhang H."/>
        </authorList>
    </citation>
    <scope>NUCLEOTIDE SEQUENCE</scope>
    <source>
        <strain evidence="1">G02</strain>
    </source>
</reference>
<proteinExistence type="predicted"/>
<organism evidence="1">
    <name type="scientific">Sesamum radiatum</name>
    <name type="common">Black benniseed</name>
    <dbReference type="NCBI Taxonomy" id="300843"/>
    <lineage>
        <taxon>Eukaryota</taxon>
        <taxon>Viridiplantae</taxon>
        <taxon>Streptophyta</taxon>
        <taxon>Embryophyta</taxon>
        <taxon>Tracheophyta</taxon>
        <taxon>Spermatophyta</taxon>
        <taxon>Magnoliopsida</taxon>
        <taxon>eudicotyledons</taxon>
        <taxon>Gunneridae</taxon>
        <taxon>Pentapetalae</taxon>
        <taxon>asterids</taxon>
        <taxon>lamiids</taxon>
        <taxon>Lamiales</taxon>
        <taxon>Pedaliaceae</taxon>
        <taxon>Sesamum</taxon>
    </lineage>
</organism>
<protein>
    <submittedName>
        <fullName evidence="1">Uncharacterized protein</fullName>
    </submittedName>
</protein>
<dbReference type="AlphaFoldDB" id="A0AAW2UE36"/>
<dbReference type="EMBL" id="JACGWJ010000006">
    <property type="protein sequence ID" value="KAL0413846.1"/>
    <property type="molecule type" value="Genomic_DNA"/>
</dbReference>
<name>A0AAW2UE36_SESRA</name>
<accession>A0AAW2UE36</accession>
<sequence length="112" mass="13390">MVMDIKGKLKDNLNARWDLKIICNRLELKLDERRLNVMRKADYTLTKEQKRRVCERIRCLKFPDGYASNLARCIDMTELQMHNMKSQTVMYSCKNYSQMPFVRCFPSMYGAH</sequence>
<comment type="caution">
    <text evidence="1">The sequence shown here is derived from an EMBL/GenBank/DDBJ whole genome shotgun (WGS) entry which is preliminary data.</text>
</comment>